<name>A0A0V1AZG4_TRISP</name>
<feature type="region of interest" description="Disordered" evidence="1">
    <location>
        <begin position="120"/>
        <end position="140"/>
    </location>
</feature>
<evidence type="ECO:0000313" key="2">
    <source>
        <dbReference type="EMBL" id="KRY30164.1"/>
    </source>
</evidence>
<sequence length="215" mass="25338">MDSTAPDKFSRRTMKINICPKFGVLSLVTPNSITRECFSSPWSRLRPKPEGRTESVAHGADWITMRKYRQFIEGLRSLLLLTVRWCQLQTITCWTDKTTYVCYACISKCRYMHLRQNGYPEKKTPTQTHQADRRSTKQRQPMSWQKDFYQSWQRAEFREILTQAKCGNQHVAPLPYRPQSNAFIIAMLALYRPIQDSLPMHERTFTTEWRTDSCA</sequence>
<keyword evidence="3" id="KW-1185">Reference proteome</keyword>
<dbReference type="EMBL" id="JYDH01000149">
    <property type="protein sequence ID" value="KRY30164.1"/>
    <property type="molecule type" value="Genomic_DNA"/>
</dbReference>
<comment type="caution">
    <text evidence="2">The sequence shown here is derived from an EMBL/GenBank/DDBJ whole genome shotgun (WGS) entry which is preliminary data.</text>
</comment>
<accession>A0A0V1AZG4</accession>
<gene>
    <name evidence="2" type="ORF">T01_9035</name>
</gene>
<proteinExistence type="predicted"/>
<dbReference type="AlphaFoldDB" id="A0A0V1AZG4"/>
<protein>
    <submittedName>
        <fullName evidence="2">Uncharacterized protein</fullName>
    </submittedName>
</protein>
<organism evidence="2 3">
    <name type="scientific">Trichinella spiralis</name>
    <name type="common">Trichina worm</name>
    <dbReference type="NCBI Taxonomy" id="6334"/>
    <lineage>
        <taxon>Eukaryota</taxon>
        <taxon>Metazoa</taxon>
        <taxon>Ecdysozoa</taxon>
        <taxon>Nematoda</taxon>
        <taxon>Enoplea</taxon>
        <taxon>Dorylaimia</taxon>
        <taxon>Trichinellida</taxon>
        <taxon>Trichinellidae</taxon>
        <taxon>Trichinella</taxon>
    </lineage>
</organism>
<dbReference type="OrthoDB" id="5925562at2759"/>
<reference evidence="2 3" key="1">
    <citation type="submission" date="2015-01" db="EMBL/GenBank/DDBJ databases">
        <title>Evolution of Trichinella species and genotypes.</title>
        <authorList>
            <person name="Korhonen P.K."/>
            <person name="Edoardo P."/>
            <person name="Giuseppe L.R."/>
            <person name="Gasser R.B."/>
        </authorList>
    </citation>
    <scope>NUCLEOTIDE SEQUENCE [LARGE SCALE GENOMIC DNA]</scope>
    <source>
        <strain evidence="2">ISS3</strain>
    </source>
</reference>
<evidence type="ECO:0000313" key="3">
    <source>
        <dbReference type="Proteomes" id="UP000054776"/>
    </source>
</evidence>
<feature type="compositionally biased region" description="Basic and acidic residues" evidence="1">
    <location>
        <begin position="120"/>
        <end position="135"/>
    </location>
</feature>
<dbReference type="InParanoid" id="A0A0V1AZG4"/>
<dbReference type="Proteomes" id="UP000054776">
    <property type="component" value="Unassembled WGS sequence"/>
</dbReference>
<evidence type="ECO:0000256" key="1">
    <source>
        <dbReference type="SAM" id="MobiDB-lite"/>
    </source>
</evidence>